<proteinExistence type="predicted"/>
<protein>
    <submittedName>
        <fullName evidence="1">Uncharacterized protein</fullName>
    </submittedName>
</protein>
<reference evidence="1 2" key="1">
    <citation type="submission" date="2016-01" db="EMBL/GenBank/DDBJ databases">
        <title>Biosynthesis of antibiotic leucinostatins and their inhibition on Phytophthora in bio-control Purpureocillium lilacinum.</title>
        <authorList>
            <person name="Wang G."/>
            <person name="Liu Z."/>
            <person name="Lin R."/>
            <person name="Li E."/>
            <person name="Mao Z."/>
            <person name="Ling J."/>
            <person name="Yin W."/>
            <person name="Xie B."/>
        </authorList>
    </citation>
    <scope>NUCLEOTIDE SEQUENCE [LARGE SCALE GENOMIC DNA]</scope>
    <source>
        <strain evidence="1">PLBJ-1</strain>
    </source>
</reference>
<evidence type="ECO:0000313" key="1">
    <source>
        <dbReference type="EMBL" id="OAQ71524.1"/>
    </source>
</evidence>
<accession>A0A179G0Z0</accession>
<dbReference type="AlphaFoldDB" id="A0A179G0Z0"/>
<gene>
    <name evidence="1" type="ORF">VFPBJ_10303</name>
</gene>
<organism evidence="1 2">
    <name type="scientific">Purpureocillium lilacinum</name>
    <name type="common">Paecilomyces lilacinus</name>
    <dbReference type="NCBI Taxonomy" id="33203"/>
    <lineage>
        <taxon>Eukaryota</taxon>
        <taxon>Fungi</taxon>
        <taxon>Dikarya</taxon>
        <taxon>Ascomycota</taxon>
        <taxon>Pezizomycotina</taxon>
        <taxon>Sordariomycetes</taxon>
        <taxon>Hypocreomycetidae</taxon>
        <taxon>Hypocreales</taxon>
        <taxon>Ophiocordycipitaceae</taxon>
        <taxon>Purpureocillium</taxon>
    </lineage>
</organism>
<dbReference type="EMBL" id="LSBH01000010">
    <property type="protein sequence ID" value="OAQ71524.1"/>
    <property type="molecule type" value="Genomic_DNA"/>
</dbReference>
<evidence type="ECO:0000313" key="2">
    <source>
        <dbReference type="Proteomes" id="UP000078240"/>
    </source>
</evidence>
<name>A0A179G0Z0_PURLI</name>
<comment type="caution">
    <text evidence="1">The sequence shown here is derived from an EMBL/GenBank/DDBJ whole genome shotgun (WGS) entry which is preliminary data.</text>
</comment>
<dbReference type="Proteomes" id="UP000078240">
    <property type="component" value="Unassembled WGS sequence"/>
</dbReference>
<sequence>MRSNVLGEVPWPLQLLVGWLARRRVTVGLHGPGAGRLTGEEVLTFQEEAWEAVHALLSKARQSVGGDGFFWIVGGSEPTEVDATMYGFIVGAQTPRLYSTRNGFMNGTSQIIRGGSRGVGMLVAELLSSFSATFRNKLPVQGGAALLKLYVTDSVVTEVVASEVIHRSIYHVRPGDRR</sequence>